<dbReference type="Proteomes" id="UP000433575">
    <property type="component" value="Unassembled WGS sequence"/>
</dbReference>
<dbReference type="Proteomes" id="UP000480929">
    <property type="component" value="Unassembled WGS sequence"/>
</dbReference>
<evidence type="ECO:0000313" key="6">
    <source>
        <dbReference type="Proteomes" id="UP000480929"/>
    </source>
</evidence>
<dbReference type="InterPro" id="IPR004701">
    <property type="entry name" value="PTS_EIIA_man-typ"/>
</dbReference>
<protein>
    <recommendedName>
        <fullName evidence="2">PTS EIIA type-4 domain-containing protein</fullName>
    </recommendedName>
</protein>
<reference evidence="5 6" key="1">
    <citation type="journal article" date="2019" name="Nat. Med.">
        <title>A library of human gut bacterial isolates paired with longitudinal multiomics data enables mechanistic microbiome research.</title>
        <authorList>
            <person name="Poyet M."/>
            <person name="Groussin M."/>
            <person name="Gibbons S.M."/>
            <person name="Avila-Pacheco J."/>
            <person name="Jiang X."/>
            <person name="Kearney S.M."/>
            <person name="Perrotta A.R."/>
            <person name="Berdy B."/>
            <person name="Zhao S."/>
            <person name="Lieberman T.D."/>
            <person name="Swanson P.K."/>
            <person name="Smith M."/>
            <person name="Roesemann S."/>
            <person name="Alexander J.E."/>
            <person name="Rich S.A."/>
            <person name="Livny J."/>
            <person name="Vlamakis H."/>
            <person name="Clish C."/>
            <person name="Bullock K."/>
            <person name="Deik A."/>
            <person name="Scott J."/>
            <person name="Pierce K.A."/>
            <person name="Xavier R.J."/>
            <person name="Alm E.J."/>
        </authorList>
    </citation>
    <scope>NUCLEOTIDE SEQUENCE [LARGE SCALE GENOMIC DNA]</scope>
    <source>
        <strain evidence="3 5">BIOML-A4</strain>
        <strain evidence="4 6">BIOML-A5</strain>
    </source>
</reference>
<dbReference type="GO" id="GO:0016740">
    <property type="term" value="F:transferase activity"/>
    <property type="evidence" value="ECO:0007669"/>
    <property type="project" value="UniProtKB-KW"/>
</dbReference>
<dbReference type="InterPro" id="IPR036662">
    <property type="entry name" value="PTS_EIIA_man-typ_sf"/>
</dbReference>
<dbReference type="PANTHER" id="PTHR33799:SF1">
    <property type="entry name" value="PTS SYSTEM MANNOSE-SPECIFIC EIIAB COMPONENT-RELATED"/>
    <property type="match status" value="1"/>
</dbReference>
<evidence type="ECO:0000313" key="3">
    <source>
        <dbReference type="EMBL" id="MSA89398.1"/>
    </source>
</evidence>
<name>A0A6N7S784_9FIRM</name>
<dbReference type="PROSITE" id="PS51096">
    <property type="entry name" value="PTS_EIIA_TYPE_4"/>
    <property type="match status" value="1"/>
</dbReference>
<evidence type="ECO:0000313" key="5">
    <source>
        <dbReference type="Proteomes" id="UP000433575"/>
    </source>
</evidence>
<evidence type="ECO:0000256" key="1">
    <source>
        <dbReference type="ARBA" id="ARBA00022679"/>
    </source>
</evidence>
<dbReference type="RefSeq" id="WP_154238688.1">
    <property type="nucleotide sequence ID" value="NZ_CALJPI010000030.1"/>
</dbReference>
<dbReference type="GO" id="GO:0016020">
    <property type="term" value="C:membrane"/>
    <property type="evidence" value="ECO:0007669"/>
    <property type="project" value="InterPro"/>
</dbReference>
<dbReference type="OrthoDB" id="6578004at2"/>
<comment type="caution">
    <text evidence="3">The sequence shown here is derived from an EMBL/GenBank/DDBJ whole genome shotgun (WGS) entry which is preliminary data.</text>
</comment>
<sequence length="139" mass="15953">MLKILLASHGNLCLGMLETLQLFTQETRHIQAIPFYTEDPERNPEAELEDFIRRLQETDTAIVLTDILWGSVNQQLMMKLNDKPQVHLITGLNLSLLLELITMNPESINPETIAEKVNVCRDSIVYMRQYAIENLDGDE</sequence>
<keyword evidence="6" id="KW-1185">Reference proteome</keyword>
<accession>A0A6N7S784</accession>
<dbReference type="EMBL" id="WKPJ01000010">
    <property type="protein sequence ID" value="MSA89398.1"/>
    <property type="molecule type" value="Genomic_DNA"/>
</dbReference>
<dbReference type="AlphaFoldDB" id="A0A6N7S784"/>
<proteinExistence type="predicted"/>
<keyword evidence="1" id="KW-0808">Transferase</keyword>
<dbReference type="GO" id="GO:0009401">
    <property type="term" value="P:phosphoenolpyruvate-dependent sugar phosphotransferase system"/>
    <property type="evidence" value="ECO:0007669"/>
    <property type="project" value="InterPro"/>
</dbReference>
<dbReference type="Pfam" id="PF03610">
    <property type="entry name" value="EIIA-man"/>
    <property type="match status" value="1"/>
</dbReference>
<dbReference type="EMBL" id="WKPI01000011">
    <property type="protein sequence ID" value="MSC33076.1"/>
    <property type="molecule type" value="Genomic_DNA"/>
</dbReference>
<organism evidence="3 5">
    <name type="scientific">Holdemania massiliensis</name>
    <dbReference type="NCBI Taxonomy" id="1468449"/>
    <lineage>
        <taxon>Bacteria</taxon>
        <taxon>Bacillati</taxon>
        <taxon>Bacillota</taxon>
        <taxon>Erysipelotrichia</taxon>
        <taxon>Erysipelotrichales</taxon>
        <taxon>Erysipelotrichaceae</taxon>
        <taxon>Holdemania</taxon>
    </lineage>
</organism>
<dbReference type="InterPro" id="IPR051471">
    <property type="entry name" value="Bacterial_PTS_sugar_comp"/>
</dbReference>
<feature type="domain" description="PTS EIIA type-4" evidence="2">
    <location>
        <begin position="1"/>
        <end position="135"/>
    </location>
</feature>
<dbReference type="SUPFAM" id="SSF53062">
    <property type="entry name" value="PTS system fructose IIA component-like"/>
    <property type="match status" value="1"/>
</dbReference>
<evidence type="ECO:0000313" key="4">
    <source>
        <dbReference type="EMBL" id="MSC33076.1"/>
    </source>
</evidence>
<dbReference type="PANTHER" id="PTHR33799">
    <property type="entry name" value="PTS PERMEASE-RELATED-RELATED"/>
    <property type="match status" value="1"/>
</dbReference>
<gene>
    <name evidence="4" type="ORF">GKD88_08070</name>
    <name evidence="3" type="ORF">GKE08_08665</name>
</gene>
<evidence type="ECO:0000259" key="2">
    <source>
        <dbReference type="PROSITE" id="PS51096"/>
    </source>
</evidence>
<dbReference type="Gene3D" id="3.40.50.510">
    <property type="entry name" value="Phosphotransferase system, mannose-type IIA component"/>
    <property type="match status" value="1"/>
</dbReference>